<evidence type="ECO:0000313" key="8">
    <source>
        <dbReference type="Proteomes" id="UP000770161"/>
    </source>
</evidence>
<gene>
    <name evidence="7" type="ORF">KQ656_08365</name>
</gene>
<dbReference type="InterPro" id="IPR048912">
    <property type="entry name" value="BetaGal1-like_ABD1"/>
</dbReference>
<dbReference type="InterPro" id="IPR001944">
    <property type="entry name" value="Glycoside_Hdrlase_35"/>
</dbReference>
<organism evidence="7 8">
    <name type="scientific">Mammaliicoccus lentus</name>
    <name type="common">Staphylococcus lentus</name>
    <dbReference type="NCBI Taxonomy" id="42858"/>
    <lineage>
        <taxon>Bacteria</taxon>
        <taxon>Bacillati</taxon>
        <taxon>Bacillota</taxon>
        <taxon>Bacilli</taxon>
        <taxon>Bacillales</taxon>
        <taxon>Staphylococcaceae</taxon>
        <taxon>Mammaliicoccus</taxon>
    </lineage>
</organism>
<dbReference type="PANTHER" id="PTHR23421">
    <property type="entry name" value="BETA-GALACTOSIDASE RELATED"/>
    <property type="match status" value="1"/>
</dbReference>
<protein>
    <submittedName>
        <fullName evidence="7">Beta-galactosidase</fullName>
    </submittedName>
</protein>
<feature type="domain" description="Beta-galactosidase galactose-binding" evidence="6">
    <location>
        <begin position="506"/>
        <end position="564"/>
    </location>
</feature>
<dbReference type="RefSeq" id="WP_216683636.1">
    <property type="nucleotide sequence ID" value="NZ_JAHLZN010000014.1"/>
</dbReference>
<dbReference type="Proteomes" id="UP000770161">
    <property type="component" value="Unassembled WGS sequence"/>
</dbReference>
<comment type="caution">
    <text evidence="7">The sequence shown here is derived from an EMBL/GenBank/DDBJ whole genome shotgun (WGS) entry which is preliminary data.</text>
</comment>
<feature type="domain" description="Beta-galactosidase 1-like first all-beta" evidence="5">
    <location>
        <begin position="374"/>
        <end position="487"/>
    </location>
</feature>
<evidence type="ECO:0000259" key="5">
    <source>
        <dbReference type="Pfam" id="PF21317"/>
    </source>
</evidence>
<keyword evidence="1" id="KW-0378">Hydrolase</keyword>
<keyword evidence="8" id="KW-1185">Reference proteome</keyword>
<name>A0ABS6GX11_MAMLE</name>
<evidence type="ECO:0000313" key="7">
    <source>
        <dbReference type="EMBL" id="MBU6113970.1"/>
    </source>
</evidence>
<evidence type="ECO:0000256" key="1">
    <source>
        <dbReference type="ARBA" id="ARBA00022801"/>
    </source>
</evidence>
<dbReference type="InterPro" id="IPR031330">
    <property type="entry name" value="Gly_Hdrlase_35_cat"/>
</dbReference>
<dbReference type="EMBL" id="JAHLZN010000014">
    <property type="protein sequence ID" value="MBU6113970.1"/>
    <property type="molecule type" value="Genomic_DNA"/>
</dbReference>
<reference evidence="7 8" key="1">
    <citation type="submission" date="2021-06" db="EMBL/GenBank/DDBJ databases">
        <title>Staphylococcus lentus K169 genome sequencing.</title>
        <authorList>
            <person name="Sundareshan S."/>
            <person name="Akhila D.S."/>
            <person name="Prachi D."/>
            <person name="Sivakumar R."/>
            <person name="Rajendhran J."/>
            <person name="Isloor S."/>
            <person name="Hegde N.R."/>
        </authorList>
    </citation>
    <scope>NUCLEOTIDE SEQUENCE [LARGE SCALE GENOMIC DNA]</scope>
    <source>
        <strain evidence="7 8">K169</strain>
    </source>
</reference>
<accession>A0ABS6GX11</accession>
<evidence type="ECO:0000259" key="4">
    <source>
        <dbReference type="Pfam" id="PF01301"/>
    </source>
</evidence>
<evidence type="ECO:0000256" key="3">
    <source>
        <dbReference type="RuleBase" id="RU003679"/>
    </source>
</evidence>
<evidence type="ECO:0000256" key="2">
    <source>
        <dbReference type="ARBA" id="ARBA00023295"/>
    </source>
</evidence>
<proteinExistence type="inferred from homology"/>
<keyword evidence="2" id="KW-0326">Glycosidase</keyword>
<dbReference type="Pfam" id="PF21467">
    <property type="entry name" value="BetaGal_gal-bd"/>
    <property type="match status" value="1"/>
</dbReference>
<dbReference type="PIRSF" id="PIRSF006336">
    <property type="entry name" value="B-gal"/>
    <property type="match status" value="1"/>
</dbReference>
<comment type="similarity">
    <text evidence="3">Belongs to the glycosyl hydrolase 35 family.</text>
</comment>
<dbReference type="Pfam" id="PF21317">
    <property type="entry name" value="BetaGal_ABD_1"/>
    <property type="match status" value="1"/>
</dbReference>
<dbReference type="InterPro" id="IPR048913">
    <property type="entry name" value="BetaGal_gal-bd"/>
</dbReference>
<feature type="domain" description="Glycoside hydrolase 35 catalytic" evidence="4">
    <location>
        <begin position="10"/>
        <end position="328"/>
    </location>
</feature>
<evidence type="ECO:0000259" key="6">
    <source>
        <dbReference type="Pfam" id="PF21467"/>
    </source>
</evidence>
<sequence length="594" mass="69512">MSRFEISETFYLDGRPLQILSGAIHYFRIPSGDWYQSLYNLKSLGFNTVETYVPWNFHEVIEDEYDFTGNKDIKRFIKIAEELGLYVIIRPSPYICAEWEFGGLPAWLLNYRYMRIRSSDESFIEKVAKYYDELFKILTPLQIDENGPIIMMQVENEYGSYGQDKEYLSRLKDLMLERGTTVPLFTSDGAWNQCLSAGSMIDQNILVTGNFGSRTHENFNNLKNFQEEYSKKWPLMCMEFWDGWFNRWGDEIIKRDTDDLINDVKIAIRDGHINLYMFHGGTNFGFWNGSSARGNTDLPQITSYDYDAPLDESGNPTDKYFALQNLVKNEKNDIQQRPPKYREFMEINNIEVTDQVSLFEILDDISIKTTSKYPQTMEEAGDGYGYFVYRTHIKRESHKENLRIIDARDRVHLFIDNKLEHVAYQDEIGAQIEVQLQNEQPQIDVLVENMGRVNYGHKLLSSTQRKGLGQGLMQDLHFVQNYEQFDIQFNKLRSKHFQKNYIKGTPSFHRYKFNLEETYDTYLDMQQFGKGVVLVNGHNIGRYWEIGPTLSLYISKSFLNVGENEIVIFETENKASSTINLKKSPITIDNKIDN</sequence>
<dbReference type="InterPro" id="IPR026283">
    <property type="entry name" value="B-gal_1-like"/>
</dbReference>
<dbReference type="Pfam" id="PF01301">
    <property type="entry name" value="Glyco_hydro_35"/>
    <property type="match status" value="1"/>
</dbReference>